<evidence type="ECO:0000256" key="6">
    <source>
        <dbReference type="ARBA" id="ARBA00022801"/>
    </source>
</evidence>
<evidence type="ECO:0000256" key="1">
    <source>
        <dbReference type="ARBA" id="ARBA00006139"/>
    </source>
</evidence>
<dbReference type="EMBL" id="BONI01000009">
    <property type="protein sequence ID" value="GIG04812.1"/>
    <property type="molecule type" value="Genomic_DNA"/>
</dbReference>
<keyword evidence="5 9" id="KW-0064">Aspartyl protease</keyword>
<dbReference type="AlphaFoldDB" id="A0A8J3KKR7"/>
<dbReference type="PANTHER" id="PTHR33695:SF1">
    <property type="entry name" value="LIPOPROTEIN SIGNAL PEPTIDASE"/>
    <property type="match status" value="1"/>
</dbReference>
<organism evidence="11 12">
    <name type="scientific">Catellatospora coxensis</name>
    <dbReference type="NCBI Taxonomy" id="310354"/>
    <lineage>
        <taxon>Bacteria</taxon>
        <taxon>Bacillati</taxon>
        <taxon>Actinomycetota</taxon>
        <taxon>Actinomycetes</taxon>
        <taxon>Micromonosporales</taxon>
        <taxon>Micromonosporaceae</taxon>
        <taxon>Catellatospora</taxon>
    </lineage>
</organism>
<feature type="transmembrane region" description="Helical" evidence="9">
    <location>
        <begin position="103"/>
        <end position="120"/>
    </location>
</feature>
<comment type="function">
    <text evidence="9">This protein specifically catalyzes the removal of signal peptides from prolipoproteins.</text>
</comment>
<proteinExistence type="inferred from homology"/>
<comment type="pathway">
    <text evidence="9">Protein modification; lipoprotein biosynthesis (signal peptide cleavage).</text>
</comment>
<keyword evidence="11" id="KW-0449">Lipoprotein</keyword>
<keyword evidence="4 9" id="KW-0812">Transmembrane</keyword>
<evidence type="ECO:0000256" key="7">
    <source>
        <dbReference type="ARBA" id="ARBA00022989"/>
    </source>
</evidence>
<evidence type="ECO:0000256" key="5">
    <source>
        <dbReference type="ARBA" id="ARBA00022750"/>
    </source>
</evidence>
<comment type="catalytic activity">
    <reaction evidence="9">
        <text>Release of signal peptides from bacterial membrane prolipoproteins. Hydrolyzes -Xaa-Yaa-Zaa-|-(S,diacylglyceryl)Cys-, in which Xaa is hydrophobic (preferably Leu), and Yaa (Ala or Ser) and Zaa (Gly or Ala) have small, neutral side chains.</text>
        <dbReference type="EC" id="3.4.23.36"/>
    </reaction>
</comment>
<evidence type="ECO:0000313" key="11">
    <source>
        <dbReference type="EMBL" id="GIG04812.1"/>
    </source>
</evidence>
<dbReference type="Pfam" id="PF01252">
    <property type="entry name" value="Peptidase_A8"/>
    <property type="match status" value="1"/>
</dbReference>
<feature type="transmembrane region" description="Helical" evidence="9">
    <location>
        <begin position="20"/>
        <end position="38"/>
    </location>
</feature>
<evidence type="ECO:0000256" key="2">
    <source>
        <dbReference type="ARBA" id="ARBA00022475"/>
    </source>
</evidence>
<protein>
    <recommendedName>
        <fullName evidence="9">Lipoprotein signal peptidase</fullName>
        <ecNumber evidence="9">3.4.23.36</ecNumber>
    </recommendedName>
    <alternativeName>
        <fullName evidence="9">Prolipoprotein signal peptidase</fullName>
    </alternativeName>
    <alternativeName>
        <fullName evidence="9">Signal peptidase II</fullName>
        <shortName evidence="9">SPase II</shortName>
    </alternativeName>
</protein>
<comment type="caution">
    <text evidence="11">The sequence shown here is derived from an EMBL/GenBank/DDBJ whole genome shotgun (WGS) entry which is preliminary data.</text>
</comment>
<evidence type="ECO:0000256" key="3">
    <source>
        <dbReference type="ARBA" id="ARBA00022670"/>
    </source>
</evidence>
<dbReference type="GO" id="GO:0006508">
    <property type="term" value="P:proteolysis"/>
    <property type="evidence" value="ECO:0007669"/>
    <property type="project" value="UniProtKB-KW"/>
</dbReference>
<dbReference type="EC" id="3.4.23.36" evidence="9"/>
<gene>
    <name evidence="9 11" type="primary">lspA</name>
    <name evidence="11" type="ORF">Cco03nite_15120</name>
</gene>
<evidence type="ECO:0000313" key="12">
    <source>
        <dbReference type="Proteomes" id="UP000630887"/>
    </source>
</evidence>
<dbReference type="Proteomes" id="UP000630887">
    <property type="component" value="Unassembled WGS sequence"/>
</dbReference>
<evidence type="ECO:0000256" key="10">
    <source>
        <dbReference type="RuleBase" id="RU004181"/>
    </source>
</evidence>
<dbReference type="GO" id="GO:0005886">
    <property type="term" value="C:plasma membrane"/>
    <property type="evidence" value="ECO:0007669"/>
    <property type="project" value="UniProtKB-SubCell"/>
</dbReference>
<comment type="subcellular location">
    <subcellularLocation>
        <location evidence="9">Cell membrane</location>
        <topology evidence="9">Multi-pass membrane protein</topology>
    </subcellularLocation>
</comment>
<evidence type="ECO:0000256" key="4">
    <source>
        <dbReference type="ARBA" id="ARBA00022692"/>
    </source>
</evidence>
<evidence type="ECO:0000256" key="9">
    <source>
        <dbReference type="HAMAP-Rule" id="MF_00161"/>
    </source>
</evidence>
<feature type="active site" evidence="9">
    <location>
        <position position="149"/>
    </location>
</feature>
<dbReference type="PANTHER" id="PTHR33695">
    <property type="entry name" value="LIPOPROTEIN SIGNAL PEPTIDASE"/>
    <property type="match status" value="1"/>
</dbReference>
<keyword evidence="7 9" id="KW-1133">Transmembrane helix</keyword>
<accession>A0A8J3KKR7</accession>
<evidence type="ECO:0000256" key="8">
    <source>
        <dbReference type="ARBA" id="ARBA00023136"/>
    </source>
</evidence>
<feature type="transmembrane region" description="Helical" evidence="9">
    <location>
        <begin position="77"/>
        <end position="96"/>
    </location>
</feature>
<name>A0A8J3KKR7_9ACTN</name>
<keyword evidence="6 9" id="KW-0378">Hydrolase</keyword>
<dbReference type="GO" id="GO:0004190">
    <property type="term" value="F:aspartic-type endopeptidase activity"/>
    <property type="evidence" value="ECO:0007669"/>
    <property type="project" value="UniProtKB-UniRule"/>
</dbReference>
<dbReference type="PRINTS" id="PR00781">
    <property type="entry name" value="LIPOSIGPTASE"/>
</dbReference>
<reference evidence="11 12" key="1">
    <citation type="submission" date="2021-01" db="EMBL/GenBank/DDBJ databases">
        <title>Whole genome shotgun sequence of Catellatospora coxensis NBRC 107359.</title>
        <authorList>
            <person name="Komaki H."/>
            <person name="Tamura T."/>
        </authorList>
    </citation>
    <scope>NUCLEOTIDE SEQUENCE [LARGE SCALE GENOMIC DNA]</scope>
    <source>
        <strain evidence="11 12">NBRC 107359</strain>
    </source>
</reference>
<feature type="transmembrane region" description="Helical" evidence="9">
    <location>
        <begin position="140"/>
        <end position="162"/>
    </location>
</feature>
<dbReference type="RefSeq" id="WP_203690240.1">
    <property type="nucleotide sequence ID" value="NZ_BAAALC010000002.1"/>
</dbReference>
<dbReference type="InterPro" id="IPR001872">
    <property type="entry name" value="Peptidase_A8"/>
</dbReference>
<keyword evidence="3 9" id="KW-0645">Protease</keyword>
<keyword evidence="2 9" id="KW-1003">Cell membrane</keyword>
<dbReference type="UniPathway" id="UPA00665"/>
<keyword evidence="12" id="KW-1185">Reference proteome</keyword>
<dbReference type="HAMAP" id="MF_00161">
    <property type="entry name" value="LspA"/>
    <property type="match status" value="1"/>
</dbReference>
<sequence length="187" mass="19888">MATGQSAPTVPVAERRGSRLFVLVLALAAVLVVVDQLTKWWAVAELTGRAPIDVIGELLQLRLTYNPGAAFSIGTEYTWVLTLIAAAAVVAIIVVSRRVQSRAWAIGLGMMLGGAFTHLLDRLFREPGFMRGHVVDFIDYGPFVGNVADIALVGGVALILVLSLRNIPMAGPAAEPETAPDQTAETQ</sequence>
<comment type="similarity">
    <text evidence="1 9 10">Belongs to the peptidase A8 family.</text>
</comment>
<keyword evidence="8 9" id="KW-0472">Membrane</keyword>
<feature type="active site" evidence="9">
    <location>
        <position position="136"/>
    </location>
</feature>